<dbReference type="EnsemblMetazoa" id="tetur22g01690.1">
    <property type="protein sequence ID" value="tetur22g01690.1"/>
    <property type="gene ID" value="tetur22g01690"/>
</dbReference>
<dbReference type="GO" id="GO:0051087">
    <property type="term" value="F:protein-folding chaperone binding"/>
    <property type="evidence" value="ECO:0007669"/>
    <property type="project" value="TreeGrafter"/>
</dbReference>
<dbReference type="SMART" id="SM00213">
    <property type="entry name" value="UBQ"/>
    <property type="match status" value="1"/>
</dbReference>
<dbReference type="OrthoDB" id="417450at2759"/>
<gene>
    <name evidence="4" type="primary">107367485</name>
</gene>
<accession>T1KUY1</accession>
<dbReference type="eggNOG" id="KOG0001">
    <property type="taxonomic scope" value="Eukaryota"/>
</dbReference>
<dbReference type="Proteomes" id="UP000015104">
    <property type="component" value="Unassembled WGS sequence"/>
</dbReference>
<protein>
    <recommendedName>
        <fullName evidence="3">Ubiquitin-like domain-containing protein</fullName>
    </recommendedName>
</protein>
<dbReference type="PANTHER" id="PTHR46555">
    <property type="entry name" value="UBIQUITIN-LIKE PROTEIN 4A"/>
    <property type="match status" value="1"/>
</dbReference>
<dbReference type="OMA" id="SMDTSYM"/>
<evidence type="ECO:0000259" key="3">
    <source>
        <dbReference type="PROSITE" id="PS50053"/>
    </source>
</evidence>
<dbReference type="STRING" id="32264.T1KUY1"/>
<dbReference type="GO" id="GO:0071816">
    <property type="term" value="P:tail-anchored membrane protein insertion into ER membrane"/>
    <property type="evidence" value="ECO:0007669"/>
    <property type="project" value="TreeGrafter"/>
</dbReference>
<sequence>MLIQVKEFHGNEKPLQVPSDASILRLKEEISKVFQLPVHNQRLMYKGKTLANDKTLLDYNFEEGSKVNLFKVFEGASENQPPGFWSDLSTFLRGYYDGEDVNKIIEHMKKDMSANVDSLNLEDIEKIACEKLSLPKD</sequence>
<evidence type="ECO:0000256" key="1">
    <source>
        <dbReference type="ARBA" id="ARBA00004514"/>
    </source>
</evidence>
<proteinExistence type="predicted"/>
<keyword evidence="5" id="KW-1185">Reference proteome</keyword>
<dbReference type="HOGENOM" id="CLU_119809_2_0_1"/>
<organism evidence="4 5">
    <name type="scientific">Tetranychus urticae</name>
    <name type="common">Two-spotted spider mite</name>
    <dbReference type="NCBI Taxonomy" id="32264"/>
    <lineage>
        <taxon>Eukaryota</taxon>
        <taxon>Metazoa</taxon>
        <taxon>Ecdysozoa</taxon>
        <taxon>Arthropoda</taxon>
        <taxon>Chelicerata</taxon>
        <taxon>Arachnida</taxon>
        <taxon>Acari</taxon>
        <taxon>Acariformes</taxon>
        <taxon>Trombidiformes</taxon>
        <taxon>Prostigmata</taxon>
        <taxon>Eleutherengona</taxon>
        <taxon>Raphignathae</taxon>
        <taxon>Tetranychoidea</taxon>
        <taxon>Tetranychidae</taxon>
        <taxon>Tetranychus</taxon>
    </lineage>
</organism>
<comment type="subcellular location">
    <subcellularLocation>
        <location evidence="1">Cytoplasm</location>
        <location evidence="1">Cytosol</location>
    </subcellularLocation>
</comment>
<evidence type="ECO:0000256" key="2">
    <source>
        <dbReference type="ARBA" id="ARBA00022490"/>
    </source>
</evidence>
<dbReference type="InterPro" id="IPR000626">
    <property type="entry name" value="Ubiquitin-like_dom"/>
</dbReference>
<feature type="domain" description="Ubiquitin-like" evidence="3">
    <location>
        <begin position="1"/>
        <end position="76"/>
    </location>
</feature>
<dbReference type="PANTHER" id="PTHR46555:SF1">
    <property type="entry name" value="UBIQUITIN-LIKE PROTEIN 4A"/>
    <property type="match status" value="1"/>
</dbReference>
<dbReference type="PROSITE" id="PS50053">
    <property type="entry name" value="UBIQUITIN_2"/>
    <property type="match status" value="1"/>
</dbReference>
<evidence type="ECO:0000313" key="4">
    <source>
        <dbReference type="EnsemblMetazoa" id="tetur22g01690.1"/>
    </source>
</evidence>
<dbReference type="InterPro" id="IPR029071">
    <property type="entry name" value="Ubiquitin-like_domsf"/>
</dbReference>
<evidence type="ECO:0000313" key="5">
    <source>
        <dbReference type="Proteomes" id="UP000015104"/>
    </source>
</evidence>
<dbReference type="SUPFAM" id="SSF54236">
    <property type="entry name" value="Ubiquitin-like"/>
    <property type="match status" value="1"/>
</dbReference>
<dbReference type="InterPro" id="IPR047154">
    <property type="entry name" value="UBL4A-like"/>
</dbReference>
<dbReference type="KEGG" id="tut:107367485"/>
<dbReference type="AlphaFoldDB" id="T1KUY1"/>
<dbReference type="EMBL" id="CAEY01000585">
    <property type="status" value="NOT_ANNOTATED_CDS"/>
    <property type="molecule type" value="Genomic_DNA"/>
</dbReference>
<dbReference type="GO" id="GO:0071818">
    <property type="term" value="C:BAT3 complex"/>
    <property type="evidence" value="ECO:0007669"/>
    <property type="project" value="TreeGrafter"/>
</dbReference>
<reference evidence="4" key="2">
    <citation type="submission" date="2015-06" db="UniProtKB">
        <authorList>
            <consortium name="EnsemblMetazoa"/>
        </authorList>
    </citation>
    <scope>IDENTIFICATION</scope>
</reference>
<dbReference type="Gene3D" id="3.10.20.90">
    <property type="entry name" value="Phosphatidylinositol 3-kinase Catalytic Subunit, Chain A, domain 1"/>
    <property type="match status" value="1"/>
</dbReference>
<reference evidence="5" key="1">
    <citation type="submission" date="2011-08" db="EMBL/GenBank/DDBJ databases">
        <authorList>
            <person name="Rombauts S."/>
        </authorList>
    </citation>
    <scope>NUCLEOTIDE SEQUENCE</scope>
    <source>
        <strain evidence="5">London</strain>
    </source>
</reference>
<dbReference type="Pfam" id="PF00240">
    <property type="entry name" value="ubiquitin"/>
    <property type="match status" value="1"/>
</dbReference>
<name>T1KUY1_TETUR</name>
<keyword evidence="2" id="KW-0963">Cytoplasm</keyword>
<dbReference type="GO" id="GO:0006620">
    <property type="term" value="P:post-translational protein targeting to endoplasmic reticulum membrane"/>
    <property type="evidence" value="ECO:0007669"/>
    <property type="project" value="InterPro"/>
</dbReference>